<name>A0ABM3R0Z5_SPIOL</name>
<dbReference type="Pfam" id="PF00078">
    <property type="entry name" value="RVT_1"/>
    <property type="match status" value="1"/>
</dbReference>
<reference evidence="3" key="2">
    <citation type="submission" date="2025-08" db="UniProtKB">
        <authorList>
            <consortium name="RefSeq"/>
        </authorList>
    </citation>
    <scope>IDENTIFICATION</scope>
    <source>
        <tissue evidence="3">Leaf</tissue>
    </source>
</reference>
<organism evidence="2 3">
    <name type="scientific">Spinacia oleracea</name>
    <name type="common">Spinach</name>
    <dbReference type="NCBI Taxonomy" id="3562"/>
    <lineage>
        <taxon>Eukaryota</taxon>
        <taxon>Viridiplantae</taxon>
        <taxon>Streptophyta</taxon>
        <taxon>Embryophyta</taxon>
        <taxon>Tracheophyta</taxon>
        <taxon>Spermatophyta</taxon>
        <taxon>Magnoliopsida</taxon>
        <taxon>eudicotyledons</taxon>
        <taxon>Gunneridae</taxon>
        <taxon>Pentapetalae</taxon>
        <taxon>Caryophyllales</taxon>
        <taxon>Chenopodiaceae</taxon>
        <taxon>Chenopodioideae</taxon>
        <taxon>Anserineae</taxon>
        <taxon>Spinacia</taxon>
    </lineage>
</organism>
<reference evidence="2" key="1">
    <citation type="journal article" date="2021" name="Nat. Commun.">
        <title>Genomic analyses provide insights into spinach domestication and the genetic basis of agronomic traits.</title>
        <authorList>
            <person name="Cai X."/>
            <person name="Sun X."/>
            <person name="Xu C."/>
            <person name="Sun H."/>
            <person name="Wang X."/>
            <person name="Ge C."/>
            <person name="Zhang Z."/>
            <person name="Wang Q."/>
            <person name="Fei Z."/>
            <person name="Jiao C."/>
            <person name="Wang Q."/>
        </authorList>
    </citation>
    <scope>NUCLEOTIDE SEQUENCE [LARGE SCALE GENOMIC DNA]</scope>
    <source>
        <strain evidence="2">cv. Varoflay</strain>
    </source>
</reference>
<evidence type="ECO:0000259" key="1">
    <source>
        <dbReference type="PROSITE" id="PS50878"/>
    </source>
</evidence>
<dbReference type="RefSeq" id="XP_056689279.1">
    <property type="nucleotide sequence ID" value="XM_056833301.1"/>
</dbReference>
<dbReference type="PANTHER" id="PTHR48462">
    <property type="entry name" value="PROTEIN, PUTATIVE-RELATED"/>
    <property type="match status" value="1"/>
</dbReference>
<sequence>MAASVEKFHCPFVGLSGCQDGGGRGLVRSSLITHLRDRHCCTGVRDVTRHSLTTNLQVFTTAEVTFRRMGIWLCGDCFKTHTHRIRCRHGSGSGTVFVDPPDSGDGTIRFTLYGIQKPQAPASELSTSVAPREHHFSFDVALLNTLWSKRLRSVKSIPPKCRLGFSRVLKGALDKVICRPDGIACWVQLLVLPLCVLKTFSPRSNRECSSGVRRRQQEESITSAIRSWGVPGGSEQLVIDTLASVSPPLLDVDGDHDLAERNIKQCKRKISDGHYTAAVRVLSSSGLAPYNDAILADLQAKHPSVPVPTLPDIPVDHHLIASSAVVLEQIMGFPRGTSCGRDGLRAQHLLDCLGGAAVAVSDELVDAITQVVNLFLVGKCPAELGGYIASAPLTPLIKPGGDIRPIAVGTIWRRLVSKVGAALIGPRLGNYFGGLQFGVGVPAGGEAILHAVNRLVEARGADVGLSMLLVDFRNAFNLVDRSALLREVRLYCPALSRWVEFCYSSPARLYYGEHTLWSCQGVQQGDPLGPLLFSLVLHPLVCRIRDSFDLSLQAWYLDDGTIVGDTLVVGQVLELILEEGPHLGLHVNVEKTEVFWPSEDPRSRLEGVFPTDIARPALGVKLLGGPVSTDSSFCKELVSQRVSKAVVLMDAVAKLNPQCELLLLRACTGVSKLYFAMRTCPPHLFEAAQLSFDVALRASLERIVTASGPGFGDWQWRLSTLPYSYGGLGVYSAGDVRHYAFLASRLQSSGLQDSLLRLSGVDGPGPAFDDALGLFNRTVETDLMRSPSEIAAPRLMKKLADIYFTKVTAEAESAYSLSSRLVALWKSQQGDHSSAWLRAVPISGLGQTMNGKTYRSVLCYRLGIPLFSYSTPCSACSRVFDGDIYGDHAVSCAGIVGIKHRHNVVRDTLLDICYRSGISARKEVDVGLTSESDGALRPADILLYSWDVGLDVCVDLTGSSPMTQSGLSGFVPGRVVAVAAQRKQDKYGARCRALGYGFFPFSFSSFGELEKGAVSLLKRVQTYSRAQDIGARAAAHIFSRIGFAIARGVGAQIVSRLPSNFL</sequence>
<protein>
    <recommendedName>
        <fullName evidence="1">Reverse transcriptase domain-containing protein</fullName>
    </recommendedName>
</protein>
<feature type="domain" description="Reverse transcriptase" evidence="1">
    <location>
        <begin position="377"/>
        <end position="622"/>
    </location>
</feature>
<dbReference type="PROSITE" id="PS50878">
    <property type="entry name" value="RT_POL"/>
    <property type="match status" value="1"/>
</dbReference>
<dbReference type="PANTHER" id="PTHR48462:SF1">
    <property type="entry name" value="PROTEIN, PUTATIVE-RELATED"/>
    <property type="match status" value="1"/>
</dbReference>
<accession>A0ABM3R0Z5</accession>
<dbReference type="Proteomes" id="UP000813463">
    <property type="component" value="Chromosome 6"/>
</dbReference>
<dbReference type="InterPro" id="IPR043502">
    <property type="entry name" value="DNA/RNA_pol_sf"/>
</dbReference>
<evidence type="ECO:0000313" key="3">
    <source>
        <dbReference type="RefSeq" id="XP_056689279.1"/>
    </source>
</evidence>
<gene>
    <name evidence="3" type="primary">LOC130463978</name>
</gene>
<dbReference type="SUPFAM" id="SSF56672">
    <property type="entry name" value="DNA/RNA polymerases"/>
    <property type="match status" value="1"/>
</dbReference>
<dbReference type="PROSITE" id="PS51257">
    <property type="entry name" value="PROKAR_LIPOPROTEIN"/>
    <property type="match status" value="1"/>
</dbReference>
<dbReference type="GeneID" id="130463978"/>
<proteinExistence type="predicted"/>
<keyword evidence="2" id="KW-1185">Reference proteome</keyword>
<dbReference type="InterPro" id="IPR000477">
    <property type="entry name" value="RT_dom"/>
</dbReference>
<evidence type="ECO:0000313" key="2">
    <source>
        <dbReference type="Proteomes" id="UP000813463"/>
    </source>
</evidence>